<evidence type="ECO:0000256" key="1">
    <source>
        <dbReference type="ARBA" id="ARBA00022679"/>
    </source>
</evidence>
<dbReference type="EC" id="2.7.1.25" evidence="3"/>
<dbReference type="PANTHER" id="PTHR42700">
    <property type="entry name" value="SULFATE ADENYLYLTRANSFERASE"/>
    <property type="match status" value="1"/>
</dbReference>
<dbReference type="RefSeq" id="WP_380026554.1">
    <property type="nucleotide sequence ID" value="NZ_JBHSHC010000108.1"/>
</dbReference>
<name>A0ABV9Q2U0_9BACL</name>
<dbReference type="InterPro" id="IPR059117">
    <property type="entry name" value="APS_kinase_dom"/>
</dbReference>
<dbReference type="GO" id="GO:0004020">
    <property type="term" value="F:adenylylsulfate kinase activity"/>
    <property type="evidence" value="ECO:0007669"/>
    <property type="project" value="UniProtKB-EC"/>
</dbReference>
<keyword evidence="3" id="KW-0418">Kinase</keyword>
<feature type="non-terminal residue" evidence="3">
    <location>
        <position position="1"/>
    </location>
</feature>
<protein>
    <submittedName>
        <fullName evidence="3">Adenylyl-sulfate kinase</fullName>
        <ecNumber evidence="3">2.7.1.25</ecNumber>
    </submittedName>
</protein>
<evidence type="ECO:0000259" key="2">
    <source>
        <dbReference type="Pfam" id="PF01583"/>
    </source>
</evidence>
<dbReference type="Pfam" id="PF01583">
    <property type="entry name" value="APS_kinase"/>
    <property type="match status" value="1"/>
</dbReference>
<accession>A0ABV9Q2U0</accession>
<feature type="domain" description="APS kinase" evidence="2">
    <location>
        <begin position="23"/>
        <end position="67"/>
    </location>
</feature>
<keyword evidence="4" id="KW-1185">Reference proteome</keyword>
<dbReference type="EMBL" id="JBHSHC010000108">
    <property type="protein sequence ID" value="MFC4768604.1"/>
    <property type="molecule type" value="Genomic_DNA"/>
</dbReference>
<organism evidence="3 4">
    <name type="scientific">Effusibacillus consociatus</name>
    <dbReference type="NCBI Taxonomy" id="1117041"/>
    <lineage>
        <taxon>Bacteria</taxon>
        <taxon>Bacillati</taxon>
        <taxon>Bacillota</taxon>
        <taxon>Bacilli</taxon>
        <taxon>Bacillales</taxon>
        <taxon>Alicyclobacillaceae</taxon>
        <taxon>Effusibacillus</taxon>
    </lineage>
</organism>
<dbReference type="Proteomes" id="UP001596002">
    <property type="component" value="Unassembled WGS sequence"/>
</dbReference>
<sequence length="76" mass="8522">VPVFTGGGKLNERMAEFSVDKYNYCRQEIGSFVEVFVKCSLDECIRRDVKGLYKKALNGEIKCFKGFPILGDSYGG</sequence>
<evidence type="ECO:0000313" key="4">
    <source>
        <dbReference type="Proteomes" id="UP001596002"/>
    </source>
</evidence>
<dbReference type="Gene3D" id="3.40.50.300">
    <property type="entry name" value="P-loop containing nucleotide triphosphate hydrolases"/>
    <property type="match status" value="1"/>
</dbReference>
<keyword evidence="1 3" id="KW-0808">Transferase</keyword>
<reference evidence="4" key="1">
    <citation type="journal article" date="2019" name="Int. J. Syst. Evol. Microbiol.">
        <title>The Global Catalogue of Microorganisms (GCM) 10K type strain sequencing project: providing services to taxonomists for standard genome sequencing and annotation.</title>
        <authorList>
            <consortium name="The Broad Institute Genomics Platform"/>
            <consortium name="The Broad Institute Genome Sequencing Center for Infectious Disease"/>
            <person name="Wu L."/>
            <person name="Ma J."/>
        </authorList>
    </citation>
    <scope>NUCLEOTIDE SEQUENCE [LARGE SCALE GENOMIC DNA]</scope>
    <source>
        <strain evidence="4">WYCCWR 12678</strain>
    </source>
</reference>
<dbReference type="InterPro" id="IPR050512">
    <property type="entry name" value="Sulf_AdTrans/APS_kinase"/>
</dbReference>
<dbReference type="InterPro" id="IPR027417">
    <property type="entry name" value="P-loop_NTPase"/>
</dbReference>
<evidence type="ECO:0000313" key="3">
    <source>
        <dbReference type="EMBL" id="MFC4768604.1"/>
    </source>
</evidence>
<dbReference type="PANTHER" id="PTHR42700:SF1">
    <property type="entry name" value="SULFATE ADENYLYLTRANSFERASE"/>
    <property type="match status" value="1"/>
</dbReference>
<comment type="caution">
    <text evidence="3">The sequence shown here is derived from an EMBL/GenBank/DDBJ whole genome shotgun (WGS) entry which is preliminary data.</text>
</comment>
<gene>
    <name evidence="3" type="ORF">ACFO8Q_14760</name>
</gene>
<proteinExistence type="predicted"/>